<organism evidence="2 3">
    <name type="scientific">Moniliophthora roreri</name>
    <name type="common">Frosty pod rot fungus</name>
    <name type="synonym">Monilia roreri</name>
    <dbReference type="NCBI Taxonomy" id="221103"/>
    <lineage>
        <taxon>Eukaryota</taxon>
        <taxon>Fungi</taxon>
        <taxon>Dikarya</taxon>
        <taxon>Basidiomycota</taxon>
        <taxon>Agaricomycotina</taxon>
        <taxon>Agaricomycetes</taxon>
        <taxon>Agaricomycetidae</taxon>
        <taxon>Agaricales</taxon>
        <taxon>Marasmiineae</taxon>
        <taxon>Marasmiaceae</taxon>
        <taxon>Moniliophthora</taxon>
    </lineage>
</organism>
<dbReference type="PANTHER" id="PTHR45824:SF29">
    <property type="entry name" value="GH16843P"/>
    <property type="match status" value="1"/>
</dbReference>
<dbReference type="InterPro" id="IPR011074">
    <property type="entry name" value="CRAL/TRIO_N_dom"/>
</dbReference>
<dbReference type="InterPro" id="IPR052578">
    <property type="entry name" value="PI_Transfer_CRAL-TRIO"/>
</dbReference>
<name>A0A0W0EXY1_MONRR</name>
<gene>
    <name evidence="2" type="ORF">WG66_18557</name>
</gene>
<dbReference type="PANTHER" id="PTHR45824">
    <property type="entry name" value="GH16843P"/>
    <property type="match status" value="1"/>
</dbReference>
<proteinExistence type="predicted"/>
<evidence type="ECO:0000313" key="3">
    <source>
        <dbReference type="Proteomes" id="UP000054988"/>
    </source>
</evidence>
<dbReference type="SUPFAM" id="SSF46938">
    <property type="entry name" value="CRAL/TRIO N-terminal domain"/>
    <property type="match status" value="1"/>
</dbReference>
<sequence>MSNTVFEPIPPPTDSAVVTRPVLTPDQEKMQKDVQAHFTKPEYVIPGTEKGELMEEEKFWLSYECQLRYLRASKWKLDHCIQRLEVTLKWRREFGVYTHVTAPYVEPEAVTGKMLVFGYDSALRPSLYMIPSRQNTSESKRQIEFVVWMLERSTELMGVGVESIALLVNFADKAKNPSMGVARTVLNILQDHYPERLGKALIINVPYLVNLFFKLITPFIDPVTVEKMKFNPNPVKDGLFNPDMIMKEWWGGNQDFKYEHEKYWPKLIEICEARRTKWLDNWRKLGGTIGISESSYKNDVVSVQPALAVTDEKTAIVAPQPPAEIPIVQATAI</sequence>
<reference evidence="2 3" key="1">
    <citation type="submission" date="2015-12" db="EMBL/GenBank/DDBJ databases">
        <title>Draft genome sequence of Moniliophthora roreri, the causal agent of frosty pod rot of cacao.</title>
        <authorList>
            <person name="Aime M.C."/>
            <person name="Diaz-Valderrama J.R."/>
            <person name="Kijpornyongpan T."/>
            <person name="Phillips-Mora W."/>
        </authorList>
    </citation>
    <scope>NUCLEOTIDE SEQUENCE [LARGE SCALE GENOMIC DNA]</scope>
    <source>
        <strain evidence="2 3">MCA 2952</strain>
    </source>
</reference>
<dbReference type="SMART" id="SM00516">
    <property type="entry name" value="SEC14"/>
    <property type="match status" value="1"/>
</dbReference>
<dbReference type="CDD" id="cd00170">
    <property type="entry name" value="SEC14"/>
    <property type="match status" value="1"/>
</dbReference>
<accession>A0A0W0EXY1</accession>
<dbReference type="InterPro" id="IPR036865">
    <property type="entry name" value="CRAL-TRIO_dom_sf"/>
</dbReference>
<dbReference type="Pfam" id="PF00650">
    <property type="entry name" value="CRAL_TRIO"/>
    <property type="match status" value="1"/>
</dbReference>
<dbReference type="InterPro" id="IPR036273">
    <property type="entry name" value="CRAL/TRIO_N_dom_sf"/>
</dbReference>
<evidence type="ECO:0000259" key="1">
    <source>
        <dbReference type="PROSITE" id="PS50191"/>
    </source>
</evidence>
<dbReference type="Pfam" id="PF03765">
    <property type="entry name" value="CRAL_TRIO_N"/>
    <property type="match status" value="1"/>
</dbReference>
<dbReference type="Gene3D" id="3.40.525.10">
    <property type="entry name" value="CRAL-TRIO lipid binding domain"/>
    <property type="match status" value="1"/>
</dbReference>
<dbReference type="eggNOG" id="KOG1470">
    <property type="taxonomic scope" value="Eukaryota"/>
</dbReference>
<dbReference type="EMBL" id="LATX01002462">
    <property type="protein sequence ID" value="KTB28853.1"/>
    <property type="molecule type" value="Genomic_DNA"/>
</dbReference>
<dbReference type="Proteomes" id="UP000054988">
    <property type="component" value="Unassembled WGS sequence"/>
</dbReference>
<comment type="caution">
    <text evidence="2">The sequence shown here is derived from an EMBL/GenBank/DDBJ whole genome shotgun (WGS) entry which is preliminary data.</text>
</comment>
<feature type="domain" description="CRAL-TRIO" evidence="1">
    <location>
        <begin position="116"/>
        <end position="258"/>
    </location>
</feature>
<dbReference type="SUPFAM" id="SSF52087">
    <property type="entry name" value="CRAL/TRIO domain"/>
    <property type="match status" value="1"/>
</dbReference>
<dbReference type="GO" id="GO:0008526">
    <property type="term" value="F:phosphatidylinositol transfer activity"/>
    <property type="evidence" value="ECO:0007669"/>
    <property type="project" value="TreeGrafter"/>
</dbReference>
<dbReference type="AlphaFoldDB" id="A0A0W0EXY1"/>
<dbReference type="PROSITE" id="PS50191">
    <property type="entry name" value="CRAL_TRIO"/>
    <property type="match status" value="1"/>
</dbReference>
<evidence type="ECO:0000313" key="2">
    <source>
        <dbReference type="EMBL" id="KTB28853.1"/>
    </source>
</evidence>
<protein>
    <submittedName>
        <fullName evidence="2">Putative CRAL/TRIO domain-containing protein</fullName>
    </submittedName>
</protein>
<dbReference type="InterPro" id="IPR001251">
    <property type="entry name" value="CRAL-TRIO_dom"/>
</dbReference>